<dbReference type="InterPro" id="IPR044739">
    <property type="entry name" value="NRT1/PTR"/>
</dbReference>
<proteinExistence type="inferred from homology"/>
<dbReference type="EMBL" id="JBFOLJ010000001">
    <property type="protein sequence ID" value="KAL2555771.1"/>
    <property type="molecule type" value="Genomic_DNA"/>
</dbReference>
<sequence>MEAFHQEKLTEMMIEQQKKKRKSGEIDEAKRVYDSSLDHKGRIPLRESTGAWKASLFIVAIEFGERLSYFGIASNLITYMTRLLHQDLKTAAKNVNYWGGVTTIMPLIGGFLADAYTGRFFMIMLSSIIYFMGLNLLTLSEFLPSLKQCEVYTCRQQNKVHEVAFFVAMYLLSLGTGGHKPCLQSFGADQFDDDHLEERKQKMSFFSWWNFVLGCGALLGVTLIVYVQDYVSWGVADLTLSITMGIAIIIFFIGKPLYRYRMPQGSPLTPVLRVLVAAIAKRKLPYPSNPDLLYEVPHHQSTESRGRLLRHTRNLRFLDKAAIIEVDDNPSAEGMKNPWRLATVTRVEETKLLLNMSPIWLTSLIFGLCIAQTSTFFTKQSSTMNRKIGHKFEIPPASMTSVTAIGMIISVTIYEKILVSVLRRRTGNERGISILQRIGIGMIFIVLSMATAGSVERKRLRSVEKEIIQGGRVGTLSMSVFWLVPQYIIIGIGDGFSIVGLQEYFYEQVPDSMRSLGIAFYLSIIGVGSFISSFLITIVDHVTEKISGTSWFGKDLNKSRLDKFYWLMTAMSVLNLLAYVLIAKRYTYKNVQRSVIVVDGDEDKGST</sequence>
<dbReference type="SUPFAM" id="SSF103473">
    <property type="entry name" value="MFS general substrate transporter"/>
    <property type="match status" value="1"/>
</dbReference>
<dbReference type="Gene3D" id="1.20.1250.20">
    <property type="entry name" value="MFS general substrate transporter like domains"/>
    <property type="match status" value="1"/>
</dbReference>
<evidence type="ECO:0000256" key="6">
    <source>
        <dbReference type="ARBA" id="ARBA00044504"/>
    </source>
</evidence>
<dbReference type="InterPro" id="IPR000109">
    <property type="entry name" value="POT_fam"/>
</dbReference>
<dbReference type="CDD" id="cd17417">
    <property type="entry name" value="MFS_NPF5"/>
    <property type="match status" value="1"/>
</dbReference>
<feature type="transmembrane region" description="Helical" evidence="7">
    <location>
        <begin position="434"/>
        <end position="455"/>
    </location>
</feature>
<feature type="transmembrane region" description="Helical" evidence="7">
    <location>
        <begin position="95"/>
        <end position="113"/>
    </location>
</feature>
<keyword evidence="4 7" id="KW-1133">Transmembrane helix</keyword>
<reference evidence="10" key="1">
    <citation type="submission" date="2024-07" db="EMBL/GenBank/DDBJ databases">
        <title>Two chromosome-level genome assemblies of Korean endemic species Abeliophyllum distichum and Forsythia ovata (Oleaceae).</title>
        <authorList>
            <person name="Jang H."/>
        </authorList>
    </citation>
    <scope>NUCLEOTIDE SEQUENCE [LARGE SCALE GENOMIC DNA]</scope>
</reference>
<feature type="transmembrane region" description="Helical" evidence="7">
    <location>
        <begin position="119"/>
        <end position="137"/>
    </location>
</feature>
<evidence type="ECO:0000259" key="8">
    <source>
        <dbReference type="PROSITE" id="PS50850"/>
    </source>
</evidence>
<evidence type="ECO:0000256" key="4">
    <source>
        <dbReference type="ARBA" id="ARBA00022989"/>
    </source>
</evidence>
<dbReference type="PANTHER" id="PTHR11654">
    <property type="entry name" value="OLIGOPEPTIDE TRANSPORTER-RELATED"/>
    <property type="match status" value="1"/>
</dbReference>
<evidence type="ECO:0000256" key="2">
    <source>
        <dbReference type="ARBA" id="ARBA00005982"/>
    </source>
</evidence>
<feature type="transmembrane region" description="Helical" evidence="7">
    <location>
        <begin position="359"/>
        <end position="377"/>
    </location>
</feature>
<dbReference type="InterPro" id="IPR036259">
    <property type="entry name" value="MFS_trans_sf"/>
</dbReference>
<feature type="domain" description="Major facilitator superfamily (MFS) profile" evidence="8">
    <location>
        <begin position="54"/>
        <end position="587"/>
    </location>
</feature>
<keyword evidence="5 7" id="KW-0472">Membrane</keyword>
<feature type="transmembrane region" description="Helical" evidence="7">
    <location>
        <begin position="233"/>
        <end position="254"/>
    </location>
</feature>
<protein>
    <submittedName>
        <fullName evidence="9">Protein NRT1/PTR FAMILY 5.6</fullName>
    </submittedName>
</protein>
<keyword evidence="3 7" id="KW-0812">Transmembrane</keyword>
<comment type="caution">
    <text evidence="9">The sequence shown here is derived from an EMBL/GenBank/DDBJ whole genome shotgun (WGS) entry which is preliminary data.</text>
</comment>
<dbReference type="GO" id="GO:0016020">
    <property type="term" value="C:membrane"/>
    <property type="evidence" value="ECO:0007669"/>
    <property type="project" value="UniProtKB-SubCell"/>
</dbReference>
<comment type="subcellular location">
    <subcellularLocation>
        <location evidence="1">Membrane</location>
        <topology evidence="1">Multi-pass membrane protein</topology>
    </subcellularLocation>
</comment>
<comment type="similarity">
    <text evidence="6">Belongs to the major facilitator superfamily. Phosphate:H(+) symporter (TC 2.A.1.9) family.</text>
</comment>
<dbReference type="AlphaFoldDB" id="A0ABD1X1S8"/>
<evidence type="ECO:0000256" key="5">
    <source>
        <dbReference type="ARBA" id="ARBA00023136"/>
    </source>
</evidence>
<feature type="transmembrane region" description="Helical" evidence="7">
    <location>
        <begin position="487"/>
        <end position="506"/>
    </location>
</feature>
<accession>A0ABD1X1S8</accession>
<feature type="transmembrane region" description="Helical" evidence="7">
    <location>
        <begin position="208"/>
        <end position="227"/>
    </location>
</feature>
<evidence type="ECO:0000256" key="3">
    <source>
        <dbReference type="ARBA" id="ARBA00022692"/>
    </source>
</evidence>
<feature type="transmembrane region" description="Helical" evidence="7">
    <location>
        <begin position="397"/>
        <end position="414"/>
    </location>
</feature>
<organism evidence="9 10">
    <name type="scientific">Forsythia ovata</name>
    <dbReference type="NCBI Taxonomy" id="205694"/>
    <lineage>
        <taxon>Eukaryota</taxon>
        <taxon>Viridiplantae</taxon>
        <taxon>Streptophyta</taxon>
        <taxon>Embryophyta</taxon>
        <taxon>Tracheophyta</taxon>
        <taxon>Spermatophyta</taxon>
        <taxon>Magnoliopsida</taxon>
        <taxon>eudicotyledons</taxon>
        <taxon>Gunneridae</taxon>
        <taxon>Pentapetalae</taxon>
        <taxon>asterids</taxon>
        <taxon>lamiids</taxon>
        <taxon>Lamiales</taxon>
        <taxon>Oleaceae</taxon>
        <taxon>Forsythieae</taxon>
        <taxon>Forsythia</taxon>
    </lineage>
</organism>
<evidence type="ECO:0000256" key="1">
    <source>
        <dbReference type="ARBA" id="ARBA00004141"/>
    </source>
</evidence>
<dbReference type="PROSITE" id="PS50850">
    <property type="entry name" value="MFS"/>
    <property type="match status" value="1"/>
</dbReference>
<dbReference type="InterPro" id="IPR020846">
    <property type="entry name" value="MFS_dom"/>
</dbReference>
<evidence type="ECO:0000313" key="9">
    <source>
        <dbReference type="EMBL" id="KAL2555771.1"/>
    </source>
</evidence>
<evidence type="ECO:0000256" key="7">
    <source>
        <dbReference type="SAM" id="Phobius"/>
    </source>
</evidence>
<dbReference type="Pfam" id="PF00854">
    <property type="entry name" value="PTR2"/>
    <property type="match status" value="1"/>
</dbReference>
<keyword evidence="10" id="KW-1185">Reference proteome</keyword>
<dbReference type="Proteomes" id="UP001604277">
    <property type="component" value="Unassembled WGS sequence"/>
</dbReference>
<feature type="transmembrane region" description="Helical" evidence="7">
    <location>
        <begin position="564"/>
        <end position="583"/>
    </location>
</feature>
<feature type="transmembrane region" description="Helical" evidence="7">
    <location>
        <begin position="518"/>
        <end position="539"/>
    </location>
</feature>
<gene>
    <name evidence="9" type="ORF">Fot_00510</name>
</gene>
<evidence type="ECO:0000313" key="10">
    <source>
        <dbReference type="Proteomes" id="UP001604277"/>
    </source>
</evidence>
<comment type="similarity">
    <text evidence="2">Belongs to the major facilitator superfamily. Proton-dependent oligopeptide transporter (POT/PTR) (TC 2.A.17) family.</text>
</comment>
<name>A0ABD1X1S8_9LAMI</name>